<dbReference type="InterPro" id="IPR011645">
    <property type="entry name" value="HNOB_dom_associated"/>
</dbReference>
<evidence type="ECO:0000313" key="18">
    <source>
        <dbReference type="Proteomes" id="UP001303046"/>
    </source>
</evidence>
<accession>A0ABR1E2T1</accession>
<evidence type="ECO:0000256" key="5">
    <source>
        <dbReference type="ARBA" id="ARBA00022692"/>
    </source>
</evidence>
<keyword evidence="10" id="KW-0325">Glycoprotein</keyword>
<evidence type="ECO:0000259" key="15">
    <source>
        <dbReference type="PROSITE" id="PS50011"/>
    </source>
</evidence>
<dbReference type="Gene3D" id="6.10.250.780">
    <property type="match status" value="1"/>
</dbReference>
<dbReference type="Pfam" id="PF07701">
    <property type="entry name" value="HNOBA"/>
    <property type="match status" value="1"/>
</dbReference>
<evidence type="ECO:0000256" key="10">
    <source>
        <dbReference type="ARBA" id="ARBA00023180"/>
    </source>
</evidence>
<feature type="coiled-coil region" evidence="13">
    <location>
        <begin position="881"/>
        <end position="912"/>
    </location>
</feature>
<dbReference type="SMART" id="SM00044">
    <property type="entry name" value="CYCc"/>
    <property type="match status" value="1"/>
</dbReference>
<comment type="catalytic activity">
    <reaction evidence="1">
        <text>GTP = 3',5'-cyclic GMP + diphosphate</text>
        <dbReference type="Rhea" id="RHEA:13665"/>
        <dbReference type="ChEBI" id="CHEBI:33019"/>
        <dbReference type="ChEBI" id="CHEBI:37565"/>
        <dbReference type="ChEBI" id="CHEBI:57746"/>
        <dbReference type="EC" id="4.6.1.2"/>
    </reaction>
</comment>
<dbReference type="InterPro" id="IPR000719">
    <property type="entry name" value="Prot_kinase_dom"/>
</dbReference>
<dbReference type="Pfam" id="PF01094">
    <property type="entry name" value="ANF_receptor"/>
    <property type="match status" value="1"/>
</dbReference>
<feature type="domain" description="Guanylate cyclase" evidence="16">
    <location>
        <begin position="940"/>
        <end position="1042"/>
    </location>
</feature>
<dbReference type="InterPro" id="IPR011009">
    <property type="entry name" value="Kinase-like_dom_sf"/>
</dbReference>
<organism evidence="17 18">
    <name type="scientific">Necator americanus</name>
    <name type="common">Human hookworm</name>
    <dbReference type="NCBI Taxonomy" id="51031"/>
    <lineage>
        <taxon>Eukaryota</taxon>
        <taxon>Metazoa</taxon>
        <taxon>Ecdysozoa</taxon>
        <taxon>Nematoda</taxon>
        <taxon>Chromadorea</taxon>
        <taxon>Rhabditida</taxon>
        <taxon>Rhabditina</taxon>
        <taxon>Rhabditomorpha</taxon>
        <taxon>Strongyloidea</taxon>
        <taxon>Ancylostomatidae</taxon>
        <taxon>Bunostominae</taxon>
        <taxon>Necator</taxon>
    </lineage>
</organism>
<dbReference type="Proteomes" id="UP001303046">
    <property type="component" value="Unassembled WGS sequence"/>
</dbReference>
<dbReference type="CDD" id="cd06352">
    <property type="entry name" value="PBP1_NPR_GC-like"/>
    <property type="match status" value="1"/>
</dbReference>
<dbReference type="InterPro" id="IPR001828">
    <property type="entry name" value="ANF_lig-bd_rcpt"/>
</dbReference>
<evidence type="ECO:0000256" key="1">
    <source>
        <dbReference type="ARBA" id="ARBA00001436"/>
    </source>
</evidence>
<keyword evidence="4" id="KW-1003">Cell membrane</keyword>
<evidence type="ECO:0000256" key="12">
    <source>
        <dbReference type="ARBA" id="ARBA00023293"/>
    </source>
</evidence>
<evidence type="ECO:0000256" key="14">
    <source>
        <dbReference type="SAM" id="Phobius"/>
    </source>
</evidence>
<dbReference type="PANTHER" id="PTHR11920">
    <property type="entry name" value="GUANYLYL CYCLASE"/>
    <property type="match status" value="1"/>
</dbReference>
<evidence type="ECO:0000256" key="4">
    <source>
        <dbReference type="ARBA" id="ARBA00022475"/>
    </source>
</evidence>
<evidence type="ECO:0000259" key="16">
    <source>
        <dbReference type="PROSITE" id="PS50125"/>
    </source>
</evidence>
<dbReference type="SUPFAM" id="SSF53822">
    <property type="entry name" value="Periplasmic binding protein-like I"/>
    <property type="match status" value="1"/>
</dbReference>
<dbReference type="Pfam" id="PF00211">
    <property type="entry name" value="Guanylate_cyc"/>
    <property type="match status" value="1"/>
</dbReference>
<dbReference type="PROSITE" id="PS50125">
    <property type="entry name" value="GUANYLATE_CYCLASE_2"/>
    <property type="match status" value="1"/>
</dbReference>
<dbReference type="InterPro" id="IPR028082">
    <property type="entry name" value="Peripla_BP_I"/>
</dbReference>
<evidence type="ECO:0000256" key="11">
    <source>
        <dbReference type="ARBA" id="ARBA00023239"/>
    </source>
</evidence>
<name>A0ABR1E2T1_NECAM</name>
<keyword evidence="11" id="KW-0456">Lyase</keyword>
<evidence type="ECO:0000256" key="13">
    <source>
        <dbReference type="SAM" id="Coils"/>
    </source>
</evidence>
<dbReference type="InterPro" id="IPR029787">
    <property type="entry name" value="Nucleotide_cyclase"/>
</dbReference>
<proteinExistence type="predicted"/>
<dbReference type="PROSITE" id="PS50011">
    <property type="entry name" value="PROTEIN_KINASE_DOM"/>
    <property type="match status" value="1"/>
</dbReference>
<feature type="domain" description="Protein kinase" evidence="15">
    <location>
        <begin position="593"/>
        <end position="865"/>
    </location>
</feature>
<evidence type="ECO:0000256" key="8">
    <source>
        <dbReference type="ARBA" id="ARBA00022989"/>
    </source>
</evidence>
<keyword evidence="18" id="KW-1185">Reference proteome</keyword>
<dbReference type="EC" id="4.6.1.2" evidence="3"/>
<protein>
    <recommendedName>
        <fullName evidence="3">guanylate cyclase</fullName>
        <ecNumber evidence="3">4.6.1.2</ecNumber>
    </recommendedName>
</protein>
<dbReference type="Gene3D" id="1.10.510.10">
    <property type="entry name" value="Transferase(Phosphotransferase) domain 1"/>
    <property type="match status" value="1"/>
</dbReference>
<evidence type="ECO:0000256" key="2">
    <source>
        <dbReference type="ARBA" id="ARBA00004251"/>
    </source>
</evidence>
<dbReference type="Gene3D" id="3.40.50.2300">
    <property type="match status" value="2"/>
</dbReference>
<evidence type="ECO:0000256" key="7">
    <source>
        <dbReference type="ARBA" id="ARBA00022741"/>
    </source>
</evidence>
<dbReference type="CDD" id="cd07302">
    <property type="entry name" value="CHD"/>
    <property type="match status" value="1"/>
</dbReference>
<keyword evidence="13" id="KW-0175">Coiled coil</keyword>
<dbReference type="EMBL" id="JAVFWL010000005">
    <property type="protein sequence ID" value="KAK6757007.1"/>
    <property type="molecule type" value="Genomic_DNA"/>
</dbReference>
<evidence type="ECO:0000256" key="9">
    <source>
        <dbReference type="ARBA" id="ARBA00023136"/>
    </source>
</evidence>
<dbReference type="InterPro" id="IPR050401">
    <property type="entry name" value="Cyclic_nucleotide_synthase"/>
</dbReference>
<keyword evidence="7" id="KW-0547">Nucleotide-binding</keyword>
<comment type="caution">
    <text evidence="17">The sequence shown here is derived from an EMBL/GenBank/DDBJ whole genome shotgun (WGS) entry which is preliminary data.</text>
</comment>
<dbReference type="Gene3D" id="3.30.70.1230">
    <property type="entry name" value="Nucleotide cyclase"/>
    <property type="match status" value="1"/>
</dbReference>
<dbReference type="Pfam" id="PF00069">
    <property type="entry name" value="Pkinase"/>
    <property type="match status" value="1"/>
</dbReference>
<sequence>MSSLCFSYPPRQVWYQFKDGEGASLDYSLDKDGLKLSTDHVIAEEPLIDCATTLLRLHIYLKYQNEQEVRAQSAPSTVTSTRRTIKIGGLFVNENNTYTRYVGYSRAIGALYLAIDQVREQHLLDNIDFNIIVRYDDCIEREAVGHAVELIRDLDVDVIIGPTCSIPAIAVGVMTAYYNLPQYVWGFTTANELAEASRFPTVTIMTPNYFTLSLALLSIMKHFEWDQFAFVYSGSEDNQKCPIFLTDIQKAVFQNPSFTISTVVEMRNVTTTDITSALRGTSAQARIIIVCLNSSGNKRLFMLTAKDQNMINDEYVYIFADLLDPGYTLGRTENNTAYVWEDRKEVPDGRDQEALQAFKRTFMISDGSTQSLDQDNDKTSALYNFTLEVSQRMAQPPISCTNCNMSKGWEMAQYAAQLHDAFLVYAHVLNESLTLNKSVRDGRWMLNSTAGVYKGKSLELPLKSVVKGILFSQGALSNVTIAFDGSRVPRFVFYGVGTDNEPEKLILIEMDRRGKDATLSLFYRPEEEQNMVWKGRARPKAVPDCGFTGANCPPSFIQQYQTYVILAACVAMLFIAAVIILIVIAIRAKQKERERLDALWKIPYYELTKSTEKDTTCSFVSGLSATNSKVLNTKKETDKICYFYYGLDALTAYKHSVLIRFDEATNAEFRQMRRIEHDNLNRFVGISLNAGLVYSLWRFCARGTLQEVITKGSLPIDNVFMQSLMSDIVTNCSVDDRWQVKLSYYGMSCIKSVEQKTAEEKLWTAPEILRGDADDLGTKEGDVYSFAIIASELITKRPAWDLDNRMESPEEIVRMVSKPAKNPFRPGLDTGEVADVMSSLINLIQDCWSEAPKYRPTTNEVQKLLKSMQKGKKLNLMDHVMNTLENYASSLEEEVEERMKELVAEKKKSDALLYRMLPKQVADKLKLGESVEPESYEVVTIFFSDVVSFTTLASKCTPMQVVALLNGLYTFFDEMISRQDVYKVETIGDGYLCASGLPNRNGQEHVKAICDLSLELISGLRRFQIPHLPNETLNIRVGINTGASNLFHSTLLRLAQIR</sequence>
<reference evidence="17 18" key="1">
    <citation type="submission" date="2023-08" db="EMBL/GenBank/DDBJ databases">
        <title>A Necator americanus chromosomal reference genome.</title>
        <authorList>
            <person name="Ilik V."/>
            <person name="Petrzelkova K.J."/>
            <person name="Pardy F."/>
            <person name="Fuh T."/>
            <person name="Niatou-Singa F.S."/>
            <person name="Gouil Q."/>
            <person name="Baker L."/>
            <person name="Ritchie M.E."/>
            <person name="Jex A.R."/>
            <person name="Gazzola D."/>
            <person name="Li H."/>
            <person name="Toshio Fujiwara R."/>
            <person name="Zhan B."/>
            <person name="Aroian R.V."/>
            <person name="Pafco B."/>
            <person name="Schwarz E.M."/>
        </authorList>
    </citation>
    <scope>NUCLEOTIDE SEQUENCE [LARGE SCALE GENOMIC DNA]</scope>
    <source>
        <strain evidence="17 18">Aroian</strain>
        <tissue evidence="17">Whole animal</tissue>
    </source>
</reference>
<keyword evidence="9 14" id="KW-0472">Membrane</keyword>
<feature type="transmembrane region" description="Helical" evidence="14">
    <location>
        <begin position="680"/>
        <end position="697"/>
    </location>
</feature>
<dbReference type="SUPFAM" id="SSF55073">
    <property type="entry name" value="Nucleotide cyclase"/>
    <property type="match status" value="1"/>
</dbReference>
<keyword evidence="12" id="KW-0141">cGMP biosynthesis</keyword>
<evidence type="ECO:0000313" key="17">
    <source>
        <dbReference type="EMBL" id="KAK6757007.1"/>
    </source>
</evidence>
<dbReference type="InterPro" id="IPR001054">
    <property type="entry name" value="A/G_cyclase"/>
</dbReference>
<comment type="subcellular location">
    <subcellularLocation>
        <location evidence="2">Cell membrane</location>
        <topology evidence="2">Single-pass type I membrane protein</topology>
    </subcellularLocation>
</comment>
<keyword evidence="6" id="KW-0732">Signal</keyword>
<feature type="transmembrane region" description="Helical" evidence="14">
    <location>
        <begin position="563"/>
        <end position="586"/>
    </location>
</feature>
<gene>
    <name evidence="17" type="primary">Necator_chrV.g19856</name>
    <name evidence="17" type="ORF">RB195_015064</name>
</gene>
<dbReference type="PANTHER" id="PTHR11920:SF495">
    <property type="entry name" value="RECEPTOR-TYPE GUANYLATE CYCLASE GCY-7"/>
    <property type="match status" value="1"/>
</dbReference>
<keyword evidence="5 14" id="KW-0812">Transmembrane</keyword>
<evidence type="ECO:0000256" key="6">
    <source>
        <dbReference type="ARBA" id="ARBA00022729"/>
    </source>
</evidence>
<keyword evidence="8 14" id="KW-1133">Transmembrane helix</keyword>
<evidence type="ECO:0000256" key="3">
    <source>
        <dbReference type="ARBA" id="ARBA00012202"/>
    </source>
</evidence>
<dbReference type="SUPFAM" id="SSF56112">
    <property type="entry name" value="Protein kinase-like (PK-like)"/>
    <property type="match status" value="1"/>
</dbReference>